<reference evidence="3" key="1">
    <citation type="submission" date="2016-10" db="EMBL/GenBank/DDBJ databases">
        <authorList>
            <person name="Varghese N."/>
            <person name="Submissions S."/>
        </authorList>
    </citation>
    <scope>NUCLEOTIDE SEQUENCE [LARGE SCALE GENOMIC DNA]</scope>
    <source>
        <strain evidence="3">CGMCC 4.3568</strain>
    </source>
</reference>
<feature type="transmembrane region" description="Helical" evidence="1">
    <location>
        <begin position="28"/>
        <end position="52"/>
    </location>
</feature>
<name>A0A1I0W4Z1_9PSEU</name>
<organism evidence="2 3">
    <name type="scientific">Amycolatopsis marina</name>
    <dbReference type="NCBI Taxonomy" id="490629"/>
    <lineage>
        <taxon>Bacteria</taxon>
        <taxon>Bacillati</taxon>
        <taxon>Actinomycetota</taxon>
        <taxon>Actinomycetes</taxon>
        <taxon>Pseudonocardiales</taxon>
        <taxon>Pseudonocardiaceae</taxon>
        <taxon>Amycolatopsis</taxon>
    </lineage>
</organism>
<keyword evidence="3" id="KW-1185">Reference proteome</keyword>
<sequence length="130" mass="14214">MANPEPYEGQERAEYVERGTGRLRAVRIVNTLISIVCGIFAAVLAIHILLVIGDANPDNAFAEFITSWAGGITLGLDNLFTPADENLQVLLNEGLAALLWLAIGAVLTTLISRIALPNGERQVWYRRSIR</sequence>
<dbReference type="OrthoDB" id="3695956at2"/>
<evidence type="ECO:0000256" key="1">
    <source>
        <dbReference type="SAM" id="Phobius"/>
    </source>
</evidence>
<keyword evidence="1" id="KW-1133">Transmembrane helix</keyword>
<proteinExistence type="predicted"/>
<feature type="transmembrane region" description="Helical" evidence="1">
    <location>
        <begin position="95"/>
        <end position="116"/>
    </location>
</feature>
<dbReference type="EMBL" id="FOKG01000001">
    <property type="protein sequence ID" value="SFA83752.1"/>
    <property type="molecule type" value="Genomic_DNA"/>
</dbReference>
<dbReference type="RefSeq" id="WP_091669243.1">
    <property type="nucleotide sequence ID" value="NZ_FOKG01000001.1"/>
</dbReference>
<dbReference type="AlphaFoldDB" id="A0A1I0W4Z1"/>
<dbReference type="STRING" id="490629.SAMN05216266_101745"/>
<dbReference type="Proteomes" id="UP000243799">
    <property type="component" value="Unassembled WGS sequence"/>
</dbReference>
<gene>
    <name evidence="2" type="ORF">SAMN05216266_101745</name>
</gene>
<keyword evidence="1" id="KW-0472">Membrane</keyword>
<evidence type="ECO:0000313" key="2">
    <source>
        <dbReference type="EMBL" id="SFA83752.1"/>
    </source>
</evidence>
<protein>
    <submittedName>
        <fullName evidence="2">Uncharacterized protein</fullName>
    </submittedName>
</protein>
<keyword evidence="1" id="KW-0812">Transmembrane</keyword>
<evidence type="ECO:0000313" key="3">
    <source>
        <dbReference type="Proteomes" id="UP000243799"/>
    </source>
</evidence>
<accession>A0A1I0W4Z1</accession>